<dbReference type="EMBL" id="MGHH01000007">
    <property type="protein sequence ID" value="OGM64870.1"/>
    <property type="molecule type" value="Genomic_DNA"/>
</dbReference>
<dbReference type="InterPro" id="IPR020904">
    <property type="entry name" value="Sc_DH/Rdtase_CS"/>
</dbReference>
<dbReference type="PRINTS" id="PR00080">
    <property type="entry name" value="SDRFAMILY"/>
</dbReference>
<gene>
    <name evidence="4" type="ORF">A2893_04420</name>
</gene>
<dbReference type="InterPro" id="IPR002347">
    <property type="entry name" value="SDR_fam"/>
</dbReference>
<protein>
    <recommendedName>
        <fullName evidence="6">Short-chain dehydrogenase</fullName>
    </recommendedName>
</protein>
<evidence type="ECO:0000313" key="4">
    <source>
        <dbReference type="EMBL" id="OGM64870.1"/>
    </source>
</evidence>
<dbReference type="PANTHER" id="PTHR44196:SF1">
    <property type="entry name" value="DEHYDROGENASE_REDUCTASE SDR FAMILY MEMBER 7B"/>
    <property type="match status" value="1"/>
</dbReference>
<organism evidence="4 5">
    <name type="scientific">Candidatus Woesebacteria bacterium RIFCSPLOWO2_01_FULL_39_25</name>
    <dbReference type="NCBI Taxonomy" id="1802521"/>
    <lineage>
        <taxon>Bacteria</taxon>
        <taxon>Candidatus Woeseibacteriota</taxon>
    </lineage>
</organism>
<comment type="similarity">
    <text evidence="1 3">Belongs to the short-chain dehydrogenases/reductases (SDR) family.</text>
</comment>
<dbReference type="Pfam" id="PF00106">
    <property type="entry name" value="adh_short"/>
    <property type="match status" value="1"/>
</dbReference>
<evidence type="ECO:0000313" key="5">
    <source>
        <dbReference type="Proteomes" id="UP000176725"/>
    </source>
</evidence>
<dbReference type="PRINTS" id="PR00081">
    <property type="entry name" value="GDHRDH"/>
</dbReference>
<keyword evidence="2" id="KW-0560">Oxidoreductase</keyword>
<dbReference type="SUPFAM" id="SSF51735">
    <property type="entry name" value="NAD(P)-binding Rossmann-fold domains"/>
    <property type="match status" value="1"/>
</dbReference>
<dbReference type="GO" id="GO:0016020">
    <property type="term" value="C:membrane"/>
    <property type="evidence" value="ECO:0007669"/>
    <property type="project" value="TreeGrafter"/>
</dbReference>
<accession>A0A1F8BLN1</accession>
<dbReference type="CDD" id="cd05233">
    <property type="entry name" value="SDR_c"/>
    <property type="match status" value="1"/>
</dbReference>
<dbReference type="Proteomes" id="UP000176725">
    <property type="component" value="Unassembled WGS sequence"/>
</dbReference>
<dbReference type="Gene3D" id="3.40.50.720">
    <property type="entry name" value="NAD(P)-binding Rossmann-like Domain"/>
    <property type="match status" value="1"/>
</dbReference>
<dbReference type="AlphaFoldDB" id="A0A1F8BLN1"/>
<evidence type="ECO:0000256" key="3">
    <source>
        <dbReference type="RuleBase" id="RU000363"/>
    </source>
</evidence>
<evidence type="ECO:0000256" key="1">
    <source>
        <dbReference type="ARBA" id="ARBA00006484"/>
    </source>
</evidence>
<dbReference type="GO" id="GO:0016491">
    <property type="term" value="F:oxidoreductase activity"/>
    <property type="evidence" value="ECO:0007669"/>
    <property type="project" value="UniProtKB-KW"/>
</dbReference>
<proteinExistence type="inferred from homology"/>
<dbReference type="PROSITE" id="PS00061">
    <property type="entry name" value="ADH_SHORT"/>
    <property type="match status" value="1"/>
</dbReference>
<sequence length="245" mass="27498">MNLKEKVVVITGATGGIGSELSKAFSQKGARLVLISRNEDKLKDLITKLDGSRHEYIIYDFRNQDNFEELIKELRDKADNIDVLINNAGIGVYKSLEEAEEKDWADSININATFPFLLTKKLLPILQKSEKGIVLNVGSGMGKIPSAGRSVYCASKFALRGLSLSLSKEYKGTNIHFVLVTLGSTLTDFGPMTLKEKQEESLKGKAYFTPEWVAKKFVELIEKDEFEDEIELYPSEYTGKEWRAS</sequence>
<dbReference type="PANTHER" id="PTHR44196">
    <property type="entry name" value="DEHYDROGENASE/REDUCTASE SDR FAMILY MEMBER 7B"/>
    <property type="match status" value="1"/>
</dbReference>
<dbReference type="InterPro" id="IPR036291">
    <property type="entry name" value="NAD(P)-bd_dom_sf"/>
</dbReference>
<dbReference type="STRING" id="1802521.A2893_04420"/>
<reference evidence="4 5" key="1">
    <citation type="journal article" date="2016" name="Nat. Commun.">
        <title>Thousands of microbial genomes shed light on interconnected biogeochemical processes in an aquifer system.</title>
        <authorList>
            <person name="Anantharaman K."/>
            <person name="Brown C.T."/>
            <person name="Hug L.A."/>
            <person name="Sharon I."/>
            <person name="Castelle C.J."/>
            <person name="Probst A.J."/>
            <person name="Thomas B.C."/>
            <person name="Singh A."/>
            <person name="Wilkins M.J."/>
            <person name="Karaoz U."/>
            <person name="Brodie E.L."/>
            <person name="Williams K.H."/>
            <person name="Hubbard S.S."/>
            <person name="Banfield J.F."/>
        </authorList>
    </citation>
    <scope>NUCLEOTIDE SEQUENCE [LARGE SCALE GENOMIC DNA]</scope>
</reference>
<comment type="caution">
    <text evidence="4">The sequence shown here is derived from an EMBL/GenBank/DDBJ whole genome shotgun (WGS) entry which is preliminary data.</text>
</comment>
<name>A0A1F8BLN1_9BACT</name>
<evidence type="ECO:0000256" key="2">
    <source>
        <dbReference type="ARBA" id="ARBA00023002"/>
    </source>
</evidence>
<evidence type="ECO:0008006" key="6">
    <source>
        <dbReference type="Google" id="ProtNLM"/>
    </source>
</evidence>